<evidence type="ECO:0000256" key="11">
    <source>
        <dbReference type="ARBA" id="ARBA00074764"/>
    </source>
</evidence>
<dbReference type="InterPro" id="IPR015590">
    <property type="entry name" value="Aldehyde_DH_dom"/>
</dbReference>
<comment type="catalytic activity">
    <reaction evidence="10">
        <text>ethanol + NAD(+) = acetaldehyde + NADH + H(+)</text>
        <dbReference type="Rhea" id="RHEA:25290"/>
        <dbReference type="ChEBI" id="CHEBI:15343"/>
        <dbReference type="ChEBI" id="CHEBI:15378"/>
        <dbReference type="ChEBI" id="CHEBI:16236"/>
        <dbReference type="ChEBI" id="CHEBI:57540"/>
        <dbReference type="ChEBI" id="CHEBI:57945"/>
        <dbReference type="EC" id="1.1.1.1"/>
    </reaction>
</comment>
<evidence type="ECO:0000256" key="6">
    <source>
        <dbReference type="ARBA" id="ARBA00023268"/>
    </source>
</evidence>
<dbReference type="GO" id="GO:0006066">
    <property type="term" value="P:alcohol metabolic process"/>
    <property type="evidence" value="ECO:0007669"/>
    <property type="project" value="InterPro"/>
</dbReference>
<dbReference type="GO" id="GO:0008774">
    <property type="term" value="F:acetaldehyde dehydrogenase (acetylating) activity"/>
    <property type="evidence" value="ECO:0007669"/>
    <property type="project" value="UniProtKB-UniRule"/>
</dbReference>
<sequence>MAVDEKVLDQKKEVTKMIDTLVANAQKALKAFRDYDQETIDHIVKQMALAGLDKHMYLAKLAIEETKRGVYEDKIIKNIFATEYIYHNIKYDKTVGVIRENEHEGIIEIAEPVGVIAGVTPVTNPTSTTMFKALISIKTRNPIIFAFHPSAQKCSSEAARILRDAAIAAGAPEHCIQWIETPSVEATQQLMHHPGVSLILATGGAGMVKAAYSSGKPALGVGPGNVPCYIEKTANIKRAVNDLILSKTFDNGMICASEQAVIIDKEIYDAVKNEMIANKCYFLNEEEKKKVEKLVINENTCAVNPNIVGKPAYEIAKMAGIDVPVDTKILVAELKSVGPQEPLSREKLSPVLACYKVNSTEEGLKRAEEMLEFGGLGHSAVIHSENQEVILEFGKRMKAGRIISNAPSSQGAIGDIYNAYIPSLTLGCGTFGGNSVSTNVGATHLINIKKLARRNVNMQWFKVPPKIYFEKHATQYLAKMPNISRAFIVTDPGMVKLGYVDKVLYYLRKRPDYVHCEIFSEVEPDPSIETVMKGADMMHAFQPDVIIALGGGSAMDAAKAMWLFYEHPNTDFNGLKQKFLDIRKRVFKYPKLGQKAQFVAIPTTSGTGSEVTSFAVITDKKNNVKYPLADYELTPDVAIVDPQFVMTMPKHITADTGMDVLTHAIEAYVSNMANDYTDGLALKAIQLVFEYLPRAYKNGNDEVAREKMHNASTIAGMAFANAFLGINHSLAHKLGAEFHIPHGRANTILMPHVIRYNAQKPKKFTAFPKYEHFVADQRYAQIARLLGLPARTTEEGVESLVQAIIKLAKELDMPLSIAATGVSKEAFESKVEQLAELAFEDQCTTANPKLPLVSDLADIYRQAYKGV</sequence>
<dbReference type="GO" id="GO:0004029">
    <property type="term" value="F:aldehyde dehydrogenase (NAD+) activity"/>
    <property type="evidence" value="ECO:0007669"/>
    <property type="project" value="UniProtKB-EC"/>
</dbReference>
<comment type="caution">
    <text evidence="16">The sequence shown here is derived from an EMBL/GenBank/DDBJ whole genome shotgun (WGS) entry which is preliminary data.</text>
</comment>
<dbReference type="Gene3D" id="3.40.50.1970">
    <property type="match status" value="1"/>
</dbReference>
<name>A0A2G5RQ65_9BACL</name>
<dbReference type="InterPro" id="IPR016163">
    <property type="entry name" value="Ald_DH_C"/>
</dbReference>
<dbReference type="InterPro" id="IPR001670">
    <property type="entry name" value="ADH_Fe/GldA"/>
</dbReference>
<dbReference type="SUPFAM" id="SSF56796">
    <property type="entry name" value="Dehydroquinate synthase-like"/>
    <property type="match status" value="1"/>
</dbReference>
<dbReference type="Gene3D" id="3.40.309.10">
    <property type="entry name" value="Aldehyde Dehydrogenase, Chain A, domain 2"/>
    <property type="match status" value="1"/>
</dbReference>
<evidence type="ECO:0000256" key="10">
    <source>
        <dbReference type="ARBA" id="ARBA00052923"/>
    </source>
</evidence>
<dbReference type="FunFam" id="3.40.50.1970:FF:000002">
    <property type="entry name" value="Aldehyde-alcohol dehydrogenase"/>
    <property type="match status" value="1"/>
</dbReference>
<dbReference type="NCBIfam" id="NF010378">
    <property type="entry name" value="PRK13805.1"/>
    <property type="match status" value="1"/>
</dbReference>
<keyword evidence="6" id="KW-0511">Multifunctional enzyme</keyword>
<dbReference type="PANTHER" id="PTHR11496">
    <property type="entry name" value="ALCOHOL DEHYDROGENASE"/>
    <property type="match status" value="1"/>
</dbReference>
<dbReference type="InterPro" id="IPR056798">
    <property type="entry name" value="ADH_Fe_C"/>
</dbReference>
<dbReference type="PIRSF" id="PIRSF000111">
    <property type="entry name" value="ALDH_ADH"/>
    <property type="match status" value="1"/>
</dbReference>
<dbReference type="CDD" id="cd08178">
    <property type="entry name" value="AAD_C"/>
    <property type="match status" value="1"/>
</dbReference>
<dbReference type="Gene3D" id="3.40.605.10">
    <property type="entry name" value="Aldehyde Dehydrogenase, Chain A, domain 1"/>
    <property type="match status" value="1"/>
</dbReference>
<gene>
    <name evidence="16" type="ORF">CS060_07390</name>
</gene>
<dbReference type="PANTHER" id="PTHR11496:SF83">
    <property type="entry name" value="HYDROXYACID-OXOACID TRANSHYDROGENASE, MITOCHONDRIAL"/>
    <property type="match status" value="1"/>
</dbReference>
<keyword evidence="4" id="KW-0408">Iron</keyword>
<evidence type="ECO:0000256" key="9">
    <source>
        <dbReference type="ARBA" id="ARBA00049194"/>
    </source>
</evidence>
<dbReference type="GO" id="GO:0046872">
    <property type="term" value="F:metal ion binding"/>
    <property type="evidence" value="ECO:0007669"/>
    <property type="project" value="InterPro"/>
</dbReference>
<evidence type="ECO:0000259" key="14">
    <source>
        <dbReference type="Pfam" id="PF00465"/>
    </source>
</evidence>
<evidence type="ECO:0000256" key="5">
    <source>
        <dbReference type="ARBA" id="ARBA00023027"/>
    </source>
</evidence>
<dbReference type="InterPro" id="IPR012079">
    <property type="entry name" value="Bifunc_Ald-ADH"/>
</dbReference>
<dbReference type="InterPro" id="IPR016161">
    <property type="entry name" value="Ald_DH/histidinol_DH"/>
</dbReference>
<dbReference type="CDD" id="cd07122">
    <property type="entry name" value="ALDH_F20_ACDH"/>
    <property type="match status" value="1"/>
</dbReference>
<dbReference type="GO" id="GO:0004022">
    <property type="term" value="F:alcohol dehydrogenase (NAD+) activity"/>
    <property type="evidence" value="ECO:0007669"/>
    <property type="project" value="UniProtKB-UniRule"/>
</dbReference>
<dbReference type="SUPFAM" id="SSF53720">
    <property type="entry name" value="ALDH-like"/>
    <property type="match status" value="1"/>
</dbReference>
<accession>A0A2G5RQ65</accession>
<dbReference type="InterPro" id="IPR039697">
    <property type="entry name" value="Alcohol_dehydrogenase_Fe"/>
</dbReference>
<reference evidence="16 17" key="1">
    <citation type="submission" date="2017-10" db="EMBL/GenBank/DDBJ databases">
        <title>Draft genome sequence of Anoxybacillus flavithermus KU2-6-11 from caldera Uzon (Russia:Kamchtka).</title>
        <authorList>
            <person name="Korzhuk A.V."/>
            <person name="Rozanov A.S."/>
            <person name="Bryanskaya A.V."/>
            <person name="Peltek S.E."/>
        </authorList>
    </citation>
    <scope>NUCLEOTIDE SEQUENCE [LARGE SCALE GENOMIC DNA]</scope>
    <source>
        <strain evidence="16 17">KU2-6_11</strain>
    </source>
</reference>
<evidence type="ECO:0000256" key="12">
    <source>
        <dbReference type="PIRNR" id="PIRNR000111"/>
    </source>
</evidence>
<dbReference type="FunFam" id="3.40.309.10:FF:000007">
    <property type="entry name" value="Aldehyde-alcohol dehydrogenase"/>
    <property type="match status" value="1"/>
</dbReference>
<dbReference type="PROSITE" id="PS00913">
    <property type="entry name" value="ADH_IRON_1"/>
    <property type="match status" value="1"/>
</dbReference>
<evidence type="ECO:0000313" key="16">
    <source>
        <dbReference type="EMBL" id="PIC04944.1"/>
    </source>
</evidence>
<evidence type="ECO:0000256" key="3">
    <source>
        <dbReference type="ARBA" id="ARBA00023002"/>
    </source>
</evidence>
<dbReference type="Proteomes" id="UP000230559">
    <property type="component" value="Unassembled WGS sequence"/>
</dbReference>
<evidence type="ECO:0000256" key="4">
    <source>
        <dbReference type="ARBA" id="ARBA00023004"/>
    </source>
</evidence>
<evidence type="ECO:0000256" key="2">
    <source>
        <dbReference type="ARBA" id="ARBA00007358"/>
    </source>
</evidence>
<dbReference type="InterPro" id="IPR018211">
    <property type="entry name" value="ADH_Fe_CS"/>
</dbReference>
<feature type="domain" description="Fe-containing alcohol dehydrogenase-like C-terminal" evidence="15">
    <location>
        <begin position="653"/>
        <end position="864"/>
    </location>
</feature>
<feature type="domain" description="Alcohol dehydrogenase iron-type/glycerol dehydrogenase GldA" evidence="14">
    <location>
        <begin position="464"/>
        <end position="642"/>
    </location>
</feature>
<keyword evidence="5" id="KW-0520">NAD</keyword>
<comment type="cofactor">
    <cofactor evidence="1">
        <name>Fe(2+)</name>
        <dbReference type="ChEBI" id="CHEBI:29033"/>
    </cofactor>
</comment>
<dbReference type="Pfam" id="PF25137">
    <property type="entry name" value="ADH_Fe_C"/>
    <property type="match status" value="1"/>
</dbReference>
<dbReference type="EMBL" id="PEDM01000012">
    <property type="protein sequence ID" value="PIC04944.1"/>
    <property type="molecule type" value="Genomic_DNA"/>
</dbReference>
<comment type="catalytic activity">
    <reaction evidence="9">
        <text>an aldehyde + NAD(+) + H2O = a carboxylate + NADH + 2 H(+)</text>
        <dbReference type="Rhea" id="RHEA:16185"/>
        <dbReference type="ChEBI" id="CHEBI:15377"/>
        <dbReference type="ChEBI" id="CHEBI:15378"/>
        <dbReference type="ChEBI" id="CHEBI:17478"/>
        <dbReference type="ChEBI" id="CHEBI:29067"/>
        <dbReference type="ChEBI" id="CHEBI:57540"/>
        <dbReference type="ChEBI" id="CHEBI:57945"/>
        <dbReference type="EC" id="1.2.1.3"/>
    </reaction>
</comment>
<evidence type="ECO:0000259" key="15">
    <source>
        <dbReference type="Pfam" id="PF25137"/>
    </source>
</evidence>
<comment type="similarity">
    <text evidence="7 12">In the N-terminal section; belongs to the aldehyde dehydrogenase family.</text>
</comment>
<dbReference type="InterPro" id="IPR016162">
    <property type="entry name" value="Ald_DH_N"/>
</dbReference>
<dbReference type="Pfam" id="PF00465">
    <property type="entry name" value="Fe-ADH"/>
    <property type="match status" value="1"/>
</dbReference>
<dbReference type="GO" id="GO:0015976">
    <property type="term" value="P:carbon utilization"/>
    <property type="evidence" value="ECO:0007669"/>
    <property type="project" value="InterPro"/>
</dbReference>
<keyword evidence="3 12" id="KW-0560">Oxidoreductase</keyword>
<dbReference type="FunFam" id="1.20.1090.10:FF:000001">
    <property type="entry name" value="Aldehyde-alcohol dehydrogenase"/>
    <property type="match status" value="1"/>
</dbReference>
<feature type="domain" description="Aldehyde dehydrogenase" evidence="13">
    <location>
        <begin position="11"/>
        <end position="277"/>
    </location>
</feature>
<dbReference type="AlphaFoldDB" id="A0A2G5RQ65"/>
<dbReference type="Gene3D" id="1.20.1090.10">
    <property type="entry name" value="Dehydroquinate synthase-like - alpha domain"/>
    <property type="match status" value="1"/>
</dbReference>
<dbReference type="RefSeq" id="WP_099668826.1">
    <property type="nucleotide sequence ID" value="NZ_PEDM01000012.1"/>
</dbReference>
<evidence type="ECO:0000259" key="13">
    <source>
        <dbReference type="Pfam" id="PF00171"/>
    </source>
</evidence>
<evidence type="ECO:0000256" key="1">
    <source>
        <dbReference type="ARBA" id="ARBA00001954"/>
    </source>
</evidence>
<protein>
    <recommendedName>
        <fullName evidence="11 12">Aldehyde-alcohol dehydrogenase</fullName>
    </recommendedName>
</protein>
<proteinExistence type="inferred from homology"/>
<evidence type="ECO:0000256" key="8">
    <source>
        <dbReference type="ARBA" id="ARBA00035645"/>
    </source>
</evidence>
<evidence type="ECO:0000313" key="17">
    <source>
        <dbReference type="Proteomes" id="UP000230559"/>
    </source>
</evidence>
<organism evidence="16 17">
    <name type="scientific">Anoxybacillus flavithermus</name>
    <dbReference type="NCBI Taxonomy" id="33934"/>
    <lineage>
        <taxon>Bacteria</taxon>
        <taxon>Bacillati</taxon>
        <taxon>Bacillota</taxon>
        <taxon>Bacilli</taxon>
        <taxon>Bacillales</taxon>
        <taxon>Anoxybacillaceae</taxon>
        <taxon>Anoxybacillus</taxon>
    </lineage>
</organism>
<dbReference type="Pfam" id="PF00171">
    <property type="entry name" value="Aldedh"/>
    <property type="match status" value="1"/>
</dbReference>
<evidence type="ECO:0000256" key="7">
    <source>
        <dbReference type="ARBA" id="ARBA00035641"/>
    </source>
</evidence>
<comment type="similarity">
    <text evidence="8 12">In the C-terminal section; belongs to the iron-containing alcohol dehydrogenase family.</text>
</comment>
<dbReference type="InterPro" id="IPR034789">
    <property type="entry name" value="AAD_C"/>
</dbReference>
<comment type="similarity">
    <text evidence="2">Belongs to the iron-containing alcohol dehydrogenase family.</text>
</comment>